<name>A0A0G4B386_9BACT</name>
<dbReference type="InterPro" id="IPR008972">
    <property type="entry name" value="Cupredoxin"/>
</dbReference>
<evidence type="ECO:0000313" key="3">
    <source>
        <dbReference type="Proteomes" id="UP000035648"/>
    </source>
</evidence>
<dbReference type="Pfam" id="PF13473">
    <property type="entry name" value="Cupredoxin_1"/>
    <property type="match status" value="1"/>
</dbReference>
<evidence type="ECO:0000313" key="2">
    <source>
        <dbReference type="EMBL" id="AKM82411.1"/>
    </source>
</evidence>
<gene>
    <name evidence="2" type="ORF">UT28_C0001G0610</name>
</gene>
<proteinExistence type="predicted"/>
<organism evidence="2 3">
    <name type="scientific">Berkelbacteria bacterium GW2011_GWE1_39_12</name>
    <dbReference type="NCBI Taxonomy" id="1618337"/>
    <lineage>
        <taxon>Bacteria</taxon>
        <taxon>Candidatus Berkelbacteria</taxon>
    </lineage>
</organism>
<reference evidence="2 3" key="1">
    <citation type="journal article" date="2015" name="Nature">
        <title>rRNA introns, odd ribosomes, and small enigmatic genomes across a large radiation of phyla.</title>
        <authorList>
            <person name="Brown C.T."/>
            <person name="Hug L.A."/>
            <person name="Thomas B.C."/>
            <person name="Sharon I."/>
            <person name="Castelle C.J."/>
            <person name="Singh A."/>
            <person name="Wilkins M.J."/>
            <person name="Williams K.H."/>
            <person name="Banfield J.F."/>
        </authorList>
    </citation>
    <scope>NUCLEOTIDE SEQUENCE [LARGE SCALE GENOMIC DNA]</scope>
</reference>
<evidence type="ECO:0000259" key="1">
    <source>
        <dbReference type="Pfam" id="PF13473"/>
    </source>
</evidence>
<dbReference type="PANTHER" id="PTHR36507:SF1">
    <property type="entry name" value="BLL1555 PROTEIN"/>
    <property type="match status" value="1"/>
</dbReference>
<dbReference type="Proteomes" id="UP000035648">
    <property type="component" value="Chromosome"/>
</dbReference>
<accession>A0A0G4B386</accession>
<dbReference type="KEGG" id="bbgw:UT28_C0001G0610"/>
<dbReference type="SUPFAM" id="SSF49503">
    <property type="entry name" value="Cupredoxins"/>
    <property type="match status" value="1"/>
</dbReference>
<dbReference type="InterPro" id="IPR028096">
    <property type="entry name" value="EfeO_Cupredoxin"/>
</dbReference>
<dbReference type="EMBL" id="CP011213">
    <property type="protein sequence ID" value="AKM82411.1"/>
    <property type="molecule type" value="Genomic_DNA"/>
</dbReference>
<feature type="domain" description="EfeO-type cupredoxin-like" evidence="1">
    <location>
        <begin position="18"/>
        <end position="95"/>
    </location>
</feature>
<dbReference type="InterPro" id="IPR052721">
    <property type="entry name" value="ET_Amicyanin"/>
</dbReference>
<protein>
    <submittedName>
        <fullName evidence="2">Blue (Type 1) copper domain protein</fullName>
    </submittedName>
</protein>
<dbReference type="AlphaFoldDB" id="A0A0G4B386"/>
<dbReference type="PANTHER" id="PTHR36507">
    <property type="entry name" value="BLL1555 PROTEIN"/>
    <property type="match status" value="1"/>
</dbReference>
<dbReference type="Gene3D" id="2.60.40.420">
    <property type="entry name" value="Cupredoxins - blue copper proteins"/>
    <property type="match status" value="1"/>
</dbReference>
<sequence>MNQEKEFLDEISESNLERSNIVITDDVFDPDFLEIYPNSKVIWQNVGDKEHTVTSDDNFFSSQIIRPGETFEHTFNDPGEFGYHCEAHLETSGKIKVNELIENNGVE</sequence>
<dbReference type="STRING" id="1618337.UT28_C0001G0610"/>